<evidence type="ECO:0000313" key="2">
    <source>
        <dbReference type="Proteomes" id="UP000000657"/>
    </source>
</evidence>
<dbReference type="AlphaFoldDB" id="Q0RDN3"/>
<organism evidence="1 2">
    <name type="scientific">Frankia alni (strain DSM 45986 / CECT 9034 / ACN14a)</name>
    <dbReference type="NCBI Taxonomy" id="326424"/>
    <lineage>
        <taxon>Bacteria</taxon>
        <taxon>Bacillati</taxon>
        <taxon>Actinomycetota</taxon>
        <taxon>Actinomycetes</taxon>
        <taxon>Frankiales</taxon>
        <taxon>Frankiaceae</taxon>
        <taxon>Frankia</taxon>
    </lineage>
</organism>
<dbReference type="Proteomes" id="UP000000657">
    <property type="component" value="Chromosome"/>
</dbReference>
<dbReference type="KEGG" id="fal:FRAAL5801"/>
<gene>
    <name evidence="1" type="ordered locus">FRAAL5801</name>
</gene>
<accession>Q0RDN3</accession>
<protein>
    <submittedName>
        <fullName evidence="1">Uncharacterized protein</fullName>
    </submittedName>
</protein>
<sequence>MRRQCGPARERALTGLALPRSRSPLKEACIFERLIESYHLGRRGGRWQVGQVKLDLFMNASRRIVSPHRPQGCPARP</sequence>
<dbReference type="HOGENOM" id="CLU_2632875_0_0_11"/>
<proteinExistence type="predicted"/>
<name>Q0RDN3_FRAAA</name>
<keyword evidence="2" id="KW-1185">Reference proteome</keyword>
<reference evidence="1 2" key="1">
    <citation type="journal article" date="2007" name="Genome Res.">
        <title>Genome characteristics of facultatively symbiotic Frankia sp. strains reflect host range and host plant biogeography.</title>
        <authorList>
            <person name="Normand P."/>
            <person name="Lapierre P."/>
            <person name="Tisa L.S."/>
            <person name="Gogarten J.P."/>
            <person name="Alloisio N."/>
            <person name="Bagnarol E."/>
            <person name="Bassi C.A."/>
            <person name="Berry A.M."/>
            <person name="Bickhart D.M."/>
            <person name="Choisne N."/>
            <person name="Couloux A."/>
            <person name="Cournoyer B."/>
            <person name="Cruveiller S."/>
            <person name="Daubin V."/>
            <person name="Demange N."/>
            <person name="Francino M.P."/>
            <person name="Goltsman E."/>
            <person name="Huang Y."/>
            <person name="Kopp O.R."/>
            <person name="Labarre L."/>
            <person name="Lapidus A."/>
            <person name="Lavire C."/>
            <person name="Marechal J."/>
            <person name="Martinez M."/>
            <person name="Mastronunzio J.E."/>
            <person name="Mullin B.C."/>
            <person name="Niemann J."/>
            <person name="Pujic P."/>
            <person name="Rawnsley T."/>
            <person name="Rouy Z."/>
            <person name="Schenowitz C."/>
            <person name="Sellstedt A."/>
            <person name="Tavares F."/>
            <person name="Tomkins J.P."/>
            <person name="Vallenet D."/>
            <person name="Valverde C."/>
            <person name="Wall L.G."/>
            <person name="Wang Y."/>
            <person name="Medigue C."/>
            <person name="Benson D.R."/>
        </authorList>
    </citation>
    <scope>NUCLEOTIDE SEQUENCE [LARGE SCALE GENOMIC DNA]</scope>
    <source>
        <strain evidence="2">DSM 45986 / CECT 9034 / ACN14a</strain>
    </source>
</reference>
<dbReference type="EMBL" id="CT573213">
    <property type="protein sequence ID" value="CAJ64433.1"/>
    <property type="molecule type" value="Genomic_DNA"/>
</dbReference>
<evidence type="ECO:0000313" key="1">
    <source>
        <dbReference type="EMBL" id="CAJ64433.1"/>
    </source>
</evidence>